<sequence>MADNERLICESASLLEKGQGVRFELPEFGQRVTGFVVRYKGKVCGFINQCAHVPVELDWNPGDFFDLTQQYIICATHGAHFMPDNGYCVMGPCKGRSLKQLPVFERDSFVFINLESLKHV</sequence>
<proteinExistence type="predicted"/>
<dbReference type="OrthoDB" id="9794779at2"/>
<dbReference type="SUPFAM" id="SSF50022">
    <property type="entry name" value="ISP domain"/>
    <property type="match status" value="1"/>
</dbReference>
<dbReference type="PROSITE" id="PS51296">
    <property type="entry name" value="RIESKE"/>
    <property type="match status" value="1"/>
</dbReference>
<feature type="domain" description="Rieske" evidence="5">
    <location>
        <begin position="6"/>
        <end position="112"/>
    </location>
</feature>
<reference evidence="7" key="1">
    <citation type="submission" date="2009-07" db="EMBL/GenBank/DDBJ databases">
        <title>Complete sequence of chromosome of Methylovorus sp. SIP3-4.</title>
        <authorList>
            <person name="Lucas S."/>
            <person name="Copeland A."/>
            <person name="Lapidus A."/>
            <person name="Glavina del Rio T."/>
            <person name="Tice H."/>
            <person name="Bruce D."/>
            <person name="Goodwin L."/>
            <person name="Pitluck S."/>
            <person name="Clum A."/>
            <person name="Larimer F."/>
            <person name="Land M."/>
            <person name="Hauser L."/>
            <person name="Kyrpides N."/>
            <person name="Mikhailova N."/>
            <person name="Kayluzhnaya M."/>
            <person name="Chistoserdova L."/>
        </authorList>
    </citation>
    <scope>NUCLEOTIDE SEQUENCE [LARGE SCALE GENOMIC DNA]</scope>
    <source>
        <strain evidence="7">SIP3-4</strain>
    </source>
</reference>
<dbReference type="KEGG" id="mei:Msip34_1267"/>
<evidence type="ECO:0000259" key="5">
    <source>
        <dbReference type="PROSITE" id="PS51296"/>
    </source>
</evidence>
<gene>
    <name evidence="6" type="ordered locus">Msip34_1267</name>
</gene>
<dbReference type="GO" id="GO:0046872">
    <property type="term" value="F:metal ion binding"/>
    <property type="evidence" value="ECO:0007669"/>
    <property type="project" value="UniProtKB-KW"/>
</dbReference>
<dbReference type="Pfam" id="PF00355">
    <property type="entry name" value="Rieske"/>
    <property type="match status" value="1"/>
</dbReference>
<dbReference type="eggNOG" id="COG2146">
    <property type="taxonomic scope" value="Bacteria"/>
</dbReference>
<dbReference type="EMBL" id="CP001674">
    <property type="protein sequence ID" value="ACT50513.1"/>
    <property type="molecule type" value="Genomic_DNA"/>
</dbReference>
<evidence type="ECO:0000256" key="3">
    <source>
        <dbReference type="ARBA" id="ARBA00023004"/>
    </source>
</evidence>
<dbReference type="Proteomes" id="UP000002743">
    <property type="component" value="Chromosome"/>
</dbReference>
<dbReference type="PANTHER" id="PTHR40261">
    <property type="match status" value="1"/>
</dbReference>
<organism evidence="6 7">
    <name type="scientific">Methylovorus glucosotrophus (strain SIP3-4)</name>
    <dbReference type="NCBI Taxonomy" id="582744"/>
    <lineage>
        <taxon>Bacteria</taxon>
        <taxon>Pseudomonadati</taxon>
        <taxon>Pseudomonadota</taxon>
        <taxon>Betaproteobacteria</taxon>
        <taxon>Nitrosomonadales</taxon>
        <taxon>Methylophilaceae</taxon>
        <taxon>Methylovorus</taxon>
    </lineage>
</organism>
<dbReference type="HOGENOM" id="CLU_055690_4_2_4"/>
<dbReference type="Gene3D" id="2.102.10.10">
    <property type="entry name" value="Rieske [2Fe-2S] iron-sulphur domain"/>
    <property type="match status" value="1"/>
</dbReference>
<dbReference type="GO" id="GO:0051537">
    <property type="term" value="F:2 iron, 2 sulfur cluster binding"/>
    <property type="evidence" value="ECO:0007669"/>
    <property type="project" value="UniProtKB-KW"/>
</dbReference>
<keyword evidence="4" id="KW-0411">Iron-sulfur</keyword>
<dbReference type="RefSeq" id="WP_015829999.1">
    <property type="nucleotide sequence ID" value="NC_012969.1"/>
</dbReference>
<protein>
    <submittedName>
        <fullName evidence="6">Rieske (2Fe-2S) domain protein</fullName>
    </submittedName>
</protein>
<dbReference type="AlphaFoldDB" id="C6XD88"/>
<evidence type="ECO:0000256" key="4">
    <source>
        <dbReference type="ARBA" id="ARBA00023014"/>
    </source>
</evidence>
<evidence type="ECO:0000313" key="6">
    <source>
        <dbReference type="EMBL" id="ACT50513.1"/>
    </source>
</evidence>
<evidence type="ECO:0000256" key="1">
    <source>
        <dbReference type="ARBA" id="ARBA00022714"/>
    </source>
</evidence>
<accession>C6XD88</accession>
<dbReference type="PANTHER" id="PTHR40261:SF1">
    <property type="entry name" value="RIESKE DOMAIN-CONTAINING PROTEIN"/>
    <property type="match status" value="1"/>
</dbReference>
<evidence type="ECO:0000256" key="2">
    <source>
        <dbReference type="ARBA" id="ARBA00022723"/>
    </source>
</evidence>
<evidence type="ECO:0000313" key="7">
    <source>
        <dbReference type="Proteomes" id="UP000002743"/>
    </source>
</evidence>
<keyword evidence="2" id="KW-0479">Metal-binding</keyword>
<reference evidence="6 7" key="2">
    <citation type="journal article" date="2011" name="J. Bacteriol.">
        <title>Genomes of three methylotrophs from a single niche uncover genetic and metabolic divergence of Methylophilaceae.</title>
        <authorList>
            <person name="Lapidus A."/>
            <person name="Clum A."/>
            <person name="Labutti K."/>
            <person name="Kaluzhnaya M.G."/>
            <person name="Lim S."/>
            <person name="Beck D.A."/>
            <person name="Glavina Del Rio T."/>
            <person name="Nolan M."/>
            <person name="Mavromatis K."/>
            <person name="Huntemann M."/>
            <person name="Lucas S."/>
            <person name="Lidstrom M.E."/>
            <person name="Ivanova N."/>
            <person name="Chistoserdova L."/>
        </authorList>
    </citation>
    <scope>NUCLEOTIDE SEQUENCE [LARGE SCALE GENOMIC DNA]</scope>
    <source>
        <strain evidence="6 7">SIP3-4</strain>
    </source>
</reference>
<dbReference type="InterPro" id="IPR036922">
    <property type="entry name" value="Rieske_2Fe-2S_sf"/>
</dbReference>
<dbReference type="STRING" id="582744.Msip34_1267"/>
<keyword evidence="3" id="KW-0408">Iron</keyword>
<name>C6XD88_METGS</name>
<dbReference type="InterPro" id="IPR017941">
    <property type="entry name" value="Rieske_2Fe-2S"/>
</dbReference>
<keyword evidence="1" id="KW-0001">2Fe-2S</keyword>
<keyword evidence="7" id="KW-1185">Reference proteome</keyword>